<feature type="transmembrane region" description="Helical" evidence="1">
    <location>
        <begin position="23"/>
        <end position="47"/>
    </location>
</feature>
<dbReference type="Proteomes" id="UP001278500">
    <property type="component" value="Unassembled WGS sequence"/>
</dbReference>
<keyword evidence="1" id="KW-0812">Transmembrane</keyword>
<dbReference type="EMBL" id="JAUEPP010000003">
    <property type="protein sequence ID" value="KAK3348469.1"/>
    <property type="molecule type" value="Genomic_DNA"/>
</dbReference>
<name>A0AAE0JJ57_9PEZI</name>
<sequence>MNLNLHLWAVCEPVHHPRRDETLFVLMSPVLTLLVRAMLTLLVRAMLTLLLCRRVAQSAFLCTNARHWTLSLFFLPILTCVFTHHFQTRTTSFP</sequence>
<evidence type="ECO:0000313" key="2">
    <source>
        <dbReference type="EMBL" id="KAK3348469.1"/>
    </source>
</evidence>
<evidence type="ECO:0000313" key="3">
    <source>
        <dbReference type="Proteomes" id="UP001278500"/>
    </source>
</evidence>
<organism evidence="2 3">
    <name type="scientific">Neurospora tetraspora</name>
    <dbReference type="NCBI Taxonomy" id="94610"/>
    <lineage>
        <taxon>Eukaryota</taxon>
        <taxon>Fungi</taxon>
        <taxon>Dikarya</taxon>
        <taxon>Ascomycota</taxon>
        <taxon>Pezizomycotina</taxon>
        <taxon>Sordariomycetes</taxon>
        <taxon>Sordariomycetidae</taxon>
        <taxon>Sordariales</taxon>
        <taxon>Sordariaceae</taxon>
        <taxon>Neurospora</taxon>
    </lineage>
</organism>
<dbReference type="RefSeq" id="XP_062683551.1">
    <property type="nucleotide sequence ID" value="XM_062821450.1"/>
</dbReference>
<accession>A0AAE0JJ57</accession>
<protein>
    <submittedName>
        <fullName evidence="2">Uncharacterized protein</fullName>
    </submittedName>
</protein>
<reference evidence="2" key="2">
    <citation type="submission" date="2023-06" db="EMBL/GenBank/DDBJ databases">
        <authorList>
            <consortium name="Lawrence Berkeley National Laboratory"/>
            <person name="Haridas S."/>
            <person name="Hensen N."/>
            <person name="Bonometti L."/>
            <person name="Westerberg I."/>
            <person name="Brannstrom I.O."/>
            <person name="Guillou S."/>
            <person name="Cros-Aarteil S."/>
            <person name="Calhoun S."/>
            <person name="Kuo A."/>
            <person name="Mondo S."/>
            <person name="Pangilinan J."/>
            <person name="Riley R."/>
            <person name="Labutti K."/>
            <person name="Andreopoulos B."/>
            <person name="Lipzen A."/>
            <person name="Chen C."/>
            <person name="Yanf M."/>
            <person name="Daum C."/>
            <person name="Ng V."/>
            <person name="Clum A."/>
            <person name="Steindorff A."/>
            <person name="Ohm R."/>
            <person name="Martin F."/>
            <person name="Silar P."/>
            <person name="Natvig D."/>
            <person name="Lalanne C."/>
            <person name="Gautier V."/>
            <person name="Ament-Velasquez S.L."/>
            <person name="Kruys A."/>
            <person name="Hutchinson M.I."/>
            <person name="Powell A.J."/>
            <person name="Barry K."/>
            <person name="Miller A.N."/>
            <person name="Grigoriev I.V."/>
            <person name="Debuchy R."/>
            <person name="Gladieux P."/>
            <person name="Thoren M.H."/>
            <person name="Johannesson H."/>
        </authorList>
    </citation>
    <scope>NUCLEOTIDE SEQUENCE</scope>
    <source>
        <strain evidence="2">CBS 560.94</strain>
    </source>
</reference>
<reference evidence="2" key="1">
    <citation type="journal article" date="2023" name="Mol. Phylogenet. Evol.">
        <title>Genome-scale phylogeny and comparative genomics of the fungal order Sordariales.</title>
        <authorList>
            <person name="Hensen N."/>
            <person name="Bonometti L."/>
            <person name="Westerberg I."/>
            <person name="Brannstrom I.O."/>
            <person name="Guillou S."/>
            <person name="Cros-Aarteil S."/>
            <person name="Calhoun S."/>
            <person name="Haridas S."/>
            <person name="Kuo A."/>
            <person name="Mondo S."/>
            <person name="Pangilinan J."/>
            <person name="Riley R."/>
            <person name="LaButti K."/>
            <person name="Andreopoulos B."/>
            <person name="Lipzen A."/>
            <person name="Chen C."/>
            <person name="Yan M."/>
            <person name="Daum C."/>
            <person name="Ng V."/>
            <person name="Clum A."/>
            <person name="Steindorff A."/>
            <person name="Ohm R.A."/>
            <person name="Martin F."/>
            <person name="Silar P."/>
            <person name="Natvig D.O."/>
            <person name="Lalanne C."/>
            <person name="Gautier V."/>
            <person name="Ament-Velasquez S.L."/>
            <person name="Kruys A."/>
            <person name="Hutchinson M.I."/>
            <person name="Powell A.J."/>
            <person name="Barry K."/>
            <person name="Miller A.N."/>
            <person name="Grigoriev I.V."/>
            <person name="Debuchy R."/>
            <person name="Gladieux P."/>
            <person name="Hiltunen Thoren M."/>
            <person name="Johannesson H."/>
        </authorList>
    </citation>
    <scope>NUCLEOTIDE SEQUENCE</scope>
    <source>
        <strain evidence="2">CBS 560.94</strain>
    </source>
</reference>
<gene>
    <name evidence="2" type="ORF">B0H65DRAFT_176733</name>
</gene>
<dbReference type="GeneID" id="87858604"/>
<feature type="transmembrane region" description="Helical" evidence="1">
    <location>
        <begin position="68"/>
        <end position="86"/>
    </location>
</feature>
<keyword evidence="1" id="KW-1133">Transmembrane helix</keyword>
<keyword evidence="3" id="KW-1185">Reference proteome</keyword>
<proteinExistence type="predicted"/>
<keyword evidence="1" id="KW-0472">Membrane</keyword>
<comment type="caution">
    <text evidence="2">The sequence shown here is derived from an EMBL/GenBank/DDBJ whole genome shotgun (WGS) entry which is preliminary data.</text>
</comment>
<evidence type="ECO:0000256" key="1">
    <source>
        <dbReference type="SAM" id="Phobius"/>
    </source>
</evidence>
<dbReference type="AlphaFoldDB" id="A0AAE0JJ57"/>